<reference evidence="2" key="1">
    <citation type="journal article" date="2023" name="G3 (Bethesda)">
        <title>A reference genome for the long-term kleptoplast-retaining sea slug Elysia crispata morphotype clarki.</title>
        <authorList>
            <person name="Eastman K.E."/>
            <person name="Pendleton A.L."/>
            <person name="Shaikh M.A."/>
            <person name="Suttiyut T."/>
            <person name="Ogas R."/>
            <person name="Tomko P."/>
            <person name="Gavelis G."/>
            <person name="Widhalm J.R."/>
            <person name="Wisecaver J.H."/>
        </authorList>
    </citation>
    <scope>NUCLEOTIDE SEQUENCE</scope>
    <source>
        <strain evidence="2">ECLA1</strain>
    </source>
</reference>
<keyword evidence="3" id="KW-1185">Reference proteome</keyword>
<feature type="region of interest" description="Disordered" evidence="1">
    <location>
        <begin position="1"/>
        <end position="32"/>
    </location>
</feature>
<accession>A0AAE0ZCH8</accession>
<evidence type="ECO:0000256" key="1">
    <source>
        <dbReference type="SAM" id="MobiDB-lite"/>
    </source>
</evidence>
<dbReference type="Proteomes" id="UP001283361">
    <property type="component" value="Unassembled WGS sequence"/>
</dbReference>
<evidence type="ECO:0000313" key="3">
    <source>
        <dbReference type="Proteomes" id="UP001283361"/>
    </source>
</evidence>
<name>A0AAE0ZCH8_9GAST</name>
<comment type="caution">
    <text evidence="2">The sequence shown here is derived from an EMBL/GenBank/DDBJ whole genome shotgun (WGS) entry which is preliminary data.</text>
</comment>
<proteinExistence type="predicted"/>
<protein>
    <submittedName>
        <fullName evidence="2">Uncharacterized protein</fullName>
    </submittedName>
</protein>
<gene>
    <name evidence="2" type="ORF">RRG08_047283</name>
</gene>
<dbReference type="AlphaFoldDB" id="A0AAE0ZCH8"/>
<sequence>MSTVKERASRIPPTGLSGSAPPTHALSRGGPTLALARGESSDQLSGERSIKRQALLVPAAPASGTTAPVAALAVRSELSSPHGVRAFIPFPRLFSSRHAEGGHVTAPLGALSRDRPVLLRTRSKGHINLPVGIFPHHDWEVLNTSSDFLSLRAQFYIGIHRSPEVSSLHILFVSITVGDESRDLGCNSGSESTFLSFLSIFTHISNLPKYPSINPIPSTKSGTLPTFLRTVKEKTKFLSIRPQLTKRRDQRVLRTRLAIDSLTPVQVISEREDEDPVRFSCLFYTHRVLSSLRPVKSGLATLRDAYSCHKKQFLRPLSRI</sequence>
<dbReference type="EMBL" id="JAWDGP010004196">
    <property type="protein sequence ID" value="KAK3766760.1"/>
    <property type="molecule type" value="Genomic_DNA"/>
</dbReference>
<organism evidence="2 3">
    <name type="scientific">Elysia crispata</name>
    <name type="common">lettuce slug</name>
    <dbReference type="NCBI Taxonomy" id="231223"/>
    <lineage>
        <taxon>Eukaryota</taxon>
        <taxon>Metazoa</taxon>
        <taxon>Spiralia</taxon>
        <taxon>Lophotrochozoa</taxon>
        <taxon>Mollusca</taxon>
        <taxon>Gastropoda</taxon>
        <taxon>Heterobranchia</taxon>
        <taxon>Euthyneura</taxon>
        <taxon>Panpulmonata</taxon>
        <taxon>Sacoglossa</taxon>
        <taxon>Placobranchoidea</taxon>
        <taxon>Plakobranchidae</taxon>
        <taxon>Elysia</taxon>
    </lineage>
</organism>
<evidence type="ECO:0000313" key="2">
    <source>
        <dbReference type="EMBL" id="KAK3766760.1"/>
    </source>
</evidence>